<feature type="chain" id="PRO_5036955846" evidence="1">
    <location>
        <begin position="28"/>
        <end position="259"/>
    </location>
</feature>
<comment type="caution">
    <text evidence="2">The sequence shown here is derived from an EMBL/GenBank/DDBJ whole genome shotgun (WGS) entry which is preliminary data.</text>
</comment>
<reference evidence="2" key="1">
    <citation type="submission" date="2021-01" db="EMBL/GenBank/DDBJ databases">
        <title>Fulvivirga kasyanovii gen. nov., sp nov., a novel member of the phylum Bacteroidetes isolated from seawater in a mussel farm.</title>
        <authorList>
            <person name="Zhao L.-H."/>
            <person name="Wang Z.-J."/>
        </authorList>
    </citation>
    <scope>NUCLEOTIDE SEQUENCE</scope>
    <source>
        <strain evidence="2">29W222</strain>
    </source>
</reference>
<dbReference type="Proteomes" id="UP000614216">
    <property type="component" value="Unassembled WGS sequence"/>
</dbReference>
<dbReference type="SUPFAM" id="SSF55486">
    <property type="entry name" value="Metalloproteases ('zincins'), catalytic domain"/>
    <property type="match status" value="1"/>
</dbReference>
<organism evidence="2 3">
    <name type="scientific">Fulvivirga marina</name>
    <dbReference type="NCBI Taxonomy" id="2494733"/>
    <lineage>
        <taxon>Bacteria</taxon>
        <taxon>Pseudomonadati</taxon>
        <taxon>Bacteroidota</taxon>
        <taxon>Cytophagia</taxon>
        <taxon>Cytophagales</taxon>
        <taxon>Fulvivirgaceae</taxon>
        <taxon>Fulvivirga</taxon>
    </lineage>
</organism>
<dbReference type="InterPro" id="IPR024079">
    <property type="entry name" value="MetalloPept_cat_dom_sf"/>
</dbReference>
<dbReference type="Gene3D" id="3.40.390.10">
    <property type="entry name" value="Collagenase (Catalytic Domain)"/>
    <property type="match status" value="1"/>
</dbReference>
<feature type="signal peptide" evidence="1">
    <location>
        <begin position="1"/>
        <end position="27"/>
    </location>
</feature>
<proteinExistence type="predicted"/>
<keyword evidence="3" id="KW-1185">Reference proteome</keyword>
<evidence type="ECO:0000313" key="2">
    <source>
        <dbReference type="EMBL" id="MBL6449663.1"/>
    </source>
</evidence>
<accession>A0A937G441</accession>
<evidence type="ECO:0000256" key="1">
    <source>
        <dbReference type="SAM" id="SignalP"/>
    </source>
</evidence>
<evidence type="ECO:0000313" key="3">
    <source>
        <dbReference type="Proteomes" id="UP000614216"/>
    </source>
</evidence>
<dbReference type="GO" id="GO:0008237">
    <property type="term" value="F:metallopeptidase activity"/>
    <property type="evidence" value="ECO:0007669"/>
    <property type="project" value="InterPro"/>
</dbReference>
<dbReference type="AlphaFoldDB" id="A0A937G441"/>
<name>A0A937G441_9BACT</name>
<protein>
    <submittedName>
        <fullName evidence="2">Peptidase</fullName>
    </submittedName>
</protein>
<gene>
    <name evidence="2" type="ORF">JMN32_25360</name>
</gene>
<dbReference type="EMBL" id="JAEUGD010000067">
    <property type="protein sequence ID" value="MBL6449663.1"/>
    <property type="molecule type" value="Genomic_DNA"/>
</dbReference>
<dbReference type="RefSeq" id="WP_202859210.1">
    <property type="nucleotide sequence ID" value="NZ_JAEUGD010000067.1"/>
</dbReference>
<sequence>MKINLFKYFTALSLILFSIFIIGCSDDDENEINNNPANDQNVGVSANSFLSSDTYDNLIIEVQYARGYAPPTAAINNLQTFLEQYLNKPAGISVITNEINAPGQTQYSVSDIQAIEDNNRTQFTDGKTIAAYFFFADSGYSEDTNEAKVLGIAYRNTSMALFQKTIEDLSGGLGQPSTNLLTSTVMNHEFGHILGLVNNGTSMVSQHQDVDHGHHCNAKDCLMYWAAETGSGIAGLLGMSSPPGLDAQCISDLKANGGK</sequence>
<keyword evidence="1" id="KW-0732">Signal</keyword>
<dbReference type="PROSITE" id="PS51257">
    <property type="entry name" value="PROKAR_LIPOPROTEIN"/>
    <property type="match status" value="1"/>
</dbReference>